<dbReference type="Proteomes" id="UP000177960">
    <property type="component" value="Unassembled WGS sequence"/>
</dbReference>
<dbReference type="InterPro" id="IPR011034">
    <property type="entry name" value="Formyl_transferase-like_C_sf"/>
</dbReference>
<dbReference type="PANTHER" id="PTHR11138">
    <property type="entry name" value="METHIONYL-TRNA FORMYLTRANSFERASE"/>
    <property type="match status" value="1"/>
</dbReference>
<dbReference type="SUPFAM" id="SSF53328">
    <property type="entry name" value="Formyltransferase"/>
    <property type="match status" value="1"/>
</dbReference>
<dbReference type="Pfam" id="PF00551">
    <property type="entry name" value="Formyl_trans_N"/>
    <property type="match status" value="1"/>
</dbReference>
<accession>A0A1G1ZII2</accession>
<dbReference type="EC" id="2.1.2.9" evidence="2"/>
<dbReference type="InterPro" id="IPR005793">
    <property type="entry name" value="Formyl_trans_C"/>
</dbReference>
<protein>
    <recommendedName>
        <fullName evidence="2">methionyl-tRNA formyltransferase</fullName>
        <ecNumber evidence="2">2.1.2.9</ecNumber>
    </recommendedName>
</protein>
<proteinExistence type="inferred from homology"/>
<feature type="domain" description="Formyl transferase N-terminal" evidence="5">
    <location>
        <begin position="42"/>
        <end position="147"/>
    </location>
</feature>
<evidence type="ECO:0000256" key="4">
    <source>
        <dbReference type="ARBA" id="ARBA00022917"/>
    </source>
</evidence>
<comment type="similarity">
    <text evidence="1">Belongs to the Fmt family.</text>
</comment>
<keyword evidence="3" id="KW-0808">Transferase</keyword>
<gene>
    <name evidence="7" type="ORF">A3B92_02640</name>
</gene>
<evidence type="ECO:0000313" key="7">
    <source>
        <dbReference type="EMBL" id="OGY64403.1"/>
    </source>
</evidence>
<dbReference type="CDD" id="cd08704">
    <property type="entry name" value="Met_tRNA_FMT_C"/>
    <property type="match status" value="1"/>
</dbReference>
<sequence length="257" mass="28789">MKYVFFGGRESEFAQIILNGLKNAGQPPMAEIRDAKSLITLEYLRSLNADFFLVAAFAKILEKEIIGIPKYKTIGIHPSLLPRLRGPSPIQSTILNDEQETGTTLFIIDEKIDHGPTLATNKLQITTKDDNQSLTEKLAELSVKLALDTIPKLLAGKIQPQIQDESQATYTKKFDAEDAQVNLKNDAPKKIWLKIRALNPEPGVFTILKLKNGKELRLKLLKADFNSEKLQLLTVQPEGKKPMSYKAFLNGYQNLLS</sequence>
<organism evidence="7 8">
    <name type="scientific">Candidatus Harrisonbacteria bacterium RIFCSPHIGHO2_02_FULL_42_16</name>
    <dbReference type="NCBI Taxonomy" id="1798404"/>
    <lineage>
        <taxon>Bacteria</taxon>
        <taxon>Candidatus Harrisoniibacteriota</taxon>
    </lineage>
</organism>
<dbReference type="GO" id="GO:0005829">
    <property type="term" value="C:cytosol"/>
    <property type="evidence" value="ECO:0007669"/>
    <property type="project" value="TreeGrafter"/>
</dbReference>
<evidence type="ECO:0000313" key="8">
    <source>
        <dbReference type="Proteomes" id="UP000177960"/>
    </source>
</evidence>
<dbReference type="EMBL" id="MHJG01000003">
    <property type="protein sequence ID" value="OGY64403.1"/>
    <property type="molecule type" value="Genomic_DNA"/>
</dbReference>
<name>A0A1G1ZII2_9BACT</name>
<dbReference type="Gene3D" id="3.40.50.12230">
    <property type="match status" value="1"/>
</dbReference>
<evidence type="ECO:0000256" key="1">
    <source>
        <dbReference type="ARBA" id="ARBA00010699"/>
    </source>
</evidence>
<feature type="domain" description="Formyl transferase C-terminal" evidence="6">
    <location>
        <begin position="175"/>
        <end position="227"/>
    </location>
</feature>
<evidence type="ECO:0000256" key="2">
    <source>
        <dbReference type="ARBA" id="ARBA00012261"/>
    </source>
</evidence>
<evidence type="ECO:0000259" key="5">
    <source>
        <dbReference type="Pfam" id="PF00551"/>
    </source>
</evidence>
<dbReference type="SUPFAM" id="SSF50486">
    <property type="entry name" value="FMT C-terminal domain-like"/>
    <property type="match status" value="1"/>
</dbReference>
<evidence type="ECO:0000256" key="3">
    <source>
        <dbReference type="ARBA" id="ARBA00022679"/>
    </source>
</evidence>
<comment type="caution">
    <text evidence="7">The sequence shown here is derived from an EMBL/GenBank/DDBJ whole genome shotgun (WGS) entry which is preliminary data.</text>
</comment>
<dbReference type="InterPro" id="IPR036477">
    <property type="entry name" value="Formyl_transf_N_sf"/>
</dbReference>
<dbReference type="InterPro" id="IPR044135">
    <property type="entry name" value="Met-tRNA-FMT_C"/>
</dbReference>
<dbReference type="CDD" id="cd08646">
    <property type="entry name" value="FMT_core_Met-tRNA-FMT_N"/>
    <property type="match status" value="1"/>
</dbReference>
<dbReference type="GO" id="GO:0004479">
    <property type="term" value="F:methionyl-tRNA formyltransferase activity"/>
    <property type="evidence" value="ECO:0007669"/>
    <property type="project" value="UniProtKB-EC"/>
</dbReference>
<reference evidence="7 8" key="1">
    <citation type="journal article" date="2016" name="Nat. Commun.">
        <title>Thousands of microbial genomes shed light on interconnected biogeochemical processes in an aquifer system.</title>
        <authorList>
            <person name="Anantharaman K."/>
            <person name="Brown C.T."/>
            <person name="Hug L.A."/>
            <person name="Sharon I."/>
            <person name="Castelle C.J."/>
            <person name="Probst A.J."/>
            <person name="Thomas B.C."/>
            <person name="Singh A."/>
            <person name="Wilkins M.J."/>
            <person name="Karaoz U."/>
            <person name="Brodie E.L."/>
            <person name="Williams K.H."/>
            <person name="Hubbard S.S."/>
            <person name="Banfield J.F."/>
        </authorList>
    </citation>
    <scope>NUCLEOTIDE SEQUENCE [LARGE SCALE GENOMIC DNA]</scope>
</reference>
<dbReference type="InterPro" id="IPR041711">
    <property type="entry name" value="Met-tRNA-FMT_N"/>
</dbReference>
<keyword evidence="4" id="KW-0648">Protein biosynthesis</keyword>
<dbReference type="STRING" id="1798404.A3B92_02640"/>
<dbReference type="PANTHER" id="PTHR11138:SF5">
    <property type="entry name" value="METHIONYL-TRNA FORMYLTRANSFERASE, MITOCHONDRIAL"/>
    <property type="match status" value="1"/>
</dbReference>
<dbReference type="InterPro" id="IPR002376">
    <property type="entry name" value="Formyl_transf_N"/>
</dbReference>
<dbReference type="AlphaFoldDB" id="A0A1G1ZII2"/>
<dbReference type="Pfam" id="PF02911">
    <property type="entry name" value="Formyl_trans_C"/>
    <property type="match status" value="1"/>
</dbReference>
<evidence type="ECO:0000259" key="6">
    <source>
        <dbReference type="Pfam" id="PF02911"/>
    </source>
</evidence>